<accession>A0AAD5UER5</accession>
<dbReference type="AlphaFoldDB" id="A0AAD5UER5"/>
<keyword evidence="1" id="KW-1133">Transmembrane helix</keyword>
<keyword evidence="1" id="KW-0812">Transmembrane</keyword>
<evidence type="ECO:0000256" key="1">
    <source>
        <dbReference type="SAM" id="Phobius"/>
    </source>
</evidence>
<organism evidence="2 3">
    <name type="scientific">Boothiomyces macroporosus</name>
    <dbReference type="NCBI Taxonomy" id="261099"/>
    <lineage>
        <taxon>Eukaryota</taxon>
        <taxon>Fungi</taxon>
        <taxon>Fungi incertae sedis</taxon>
        <taxon>Chytridiomycota</taxon>
        <taxon>Chytridiomycota incertae sedis</taxon>
        <taxon>Chytridiomycetes</taxon>
        <taxon>Rhizophydiales</taxon>
        <taxon>Terramycetaceae</taxon>
        <taxon>Boothiomyces</taxon>
    </lineage>
</organism>
<evidence type="ECO:0000313" key="3">
    <source>
        <dbReference type="Proteomes" id="UP001210925"/>
    </source>
</evidence>
<sequence length="121" mass="13498">MLGPRICGRFELKTVLLVVIALGVIISIYGIITGGLAAGLISLLVDLYGIYGIWYELALHVKIFGIIKLIAFIIVNVLDIISFRNGVAMNVLIFLVVNDILDLLLLYGIWLFYRHVSGRFF</sequence>
<name>A0AAD5UER5_9FUNG</name>
<keyword evidence="1" id="KW-0472">Membrane</keyword>
<proteinExistence type="predicted"/>
<protein>
    <submittedName>
        <fullName evidence="2">Uncharacterized protein</fullName>
    </submittedName>
</protein>
<reference evidence="2" key="1">
    <citation type="submission" date="2020-05" db="EMBL/GenBank/DDBJ databases">
        <title>Phylogenomic resolution of chytrid fungi.</title>
        <authorList>
            <person name="Stajich J.E."/>
            <person name="Amses K."/>
            <person name="Simmons R."/>
            <person name="Seto K."/>
            <person name="Myers J."/>
            <person name="Bonds A."/>
            <person name="Quandt C.A."/>
            <person name="Barry K."/>
            <person name="Liu P."/>
            <person name="Grigoriev I."/>
            <person name="Longcore J.E."/>
            <person name="James T.Y."/>
        </authorList>
    </citation>
    <scope>NUCLEOTIDE SEQUENCE</scope>
    <source>
        <strain evidence="2">PLAUS21</strain>
    </source>
</reference>
<keyword evidence="3" id="KW-1185">Reference proteome</keyword>
<dbReference type="EMBL" id="JADGKB010000060">
    <property type="protein sequence ID" value="KAJ3255808.1"/>
    <property type="molecule type" value="Genomic_DNA"/>
</dbReference>
<feature type="transmembrane region" description="Helical" evidence="1">
    <location>
        <begin position="57"/>
        <end position="78"/>
    </location>
</feature>
<evidence type="ECO:0000313" key="2">
    <source>
        <dbReference type="EMBL" id="KAJ3255808.1"/>
    </source>
</evidence>
<dbReference type="Proteomes" id="UP001210925">
    <property type="component" value="Unassembled WGS sequence"/>
</dbReference>
<feature type="transmembrane region" description="Helical" evidence="1">
    <location>
        <begin position="90"/>
        <end position="113"/>
    </location>
</feature>
<feature type="transmembrane region" description="Helical" evidence="1">
    <location>
        <begin position="12"/>
        <end position="45"/>
    </location>
</feature>
<gene>
    <name evidence="2" type="ORF">HK103_006066</name>
</gene>
<comment type="caution">
    <text evidence="2">The sequence shown here is derived from an EMBL/GenBank/DDBJ whole genome shotgun (WGS) entry which is preliminary data.</text>
</comment>